<feature type="region of interest" description="Disordered" evidence="2">
    <location>
        <begin position="159"/>
        <end position="218"/>
    </location>
</feature>
<keyword evidence="1" id="KW-0863">Zinc-finger</keyword>
<reference evidence="5" key="2">
    <citation type="submission" date="2019-10" db="EMBL/GenBank/DDBJ databases">
        <title>Conservation and host-specific expression of non-tandemly repeated heterogenous ribosome RNA gene in arbuscular mycorrhizal fungi.</title>
        <authorList>
            <person name="Maeda T."/>
            <person name="Kobayashi Y."/>
            <person name="Nakagawa T."/>
            <person name="Ezawa T."/>
            <person name="Yamaguchi K."/>
            <person name="Bino T."/>
            <person name="Nishimoto Y."/>
            <person name="Shigenobu S."/>
            <person name="Kawaguchi M."/>
        </authorList>
    </citation>
    <scope>NUCLEOTIDE SEQUENCE</scope>
    <source>
        <strain evidence="5">HR1</strain>
    </source>
</reference>
<evidence type="ECO:0000256" key="2">
    <source>
        <dbReference type="SAM" id="MobiDB-lite"/>
    </source>
</evidence>
<keyword evidence="6" id="KW-1185">Reference proteome</keyword>
<dbReference type="AlphaFoldDB" id="A0A2Z6QS01"/>
<reference evidence="4 6" key="1">
    <citation type="submission" date="2017-11" db="EMBL/GenBank/DDBJ databases">
        <title>The genome of Rhizophagus clarus HR1 reveals common genetic basis of auxotrophy among arbuscular mycorrhizal fungi.</title>
        <authorList>
            <person name="Kobayashi Y."/>
        </authorList>
    </citation>
    <scope>NUCLEOTIDE SEQUENCE [LARGE SCALE GENOMIC DNA]</scope>
    <source>
        <strain evidence="4 6">HR1</strain>
    </source>
</reference>
<feature type="region of interest" description="Disordered" evidence="2">
    <location>
        <begin position="30"/>
        <end position="130"/>
    </location>
</feature>
<organism evidence="4 6">
    <name type="scientific">Rhizophagus clarus</name>
    <dbReference type="NCBI Taxonomy" id="94130"/>
    <lineage>
        <taxon>Eukaryota</taxon>
        <taxon>Fungi</taxon>
        <taxon>Fungi incertae sedis</taxon>
        <taxon>Mucoromycota</taxon>
        <taxon>Glomeromycotina</taxon>
        <taxon>Glomeromycetes</taxon>
        <taxon>Glomerales</taxon>
        <taxon>Glomeraceae</taxon>
        <taxon>Rhizophagus</taxon>
    </lineage>
</organism>
<feature type="region of interest" description="Disordered" evidence="2">
    <location>
        <begin position="239"/>
        <end position="269"/>
    </location>
</feature>
<proteinExistence type="predicted"/>
<evidence type="ECO:0000313" key="5">
    <source>
        <dbReference type="EMBL" id="GES86008.1"/>
    </source>
</evidence>
<evidence type="ECO:0000256" key="1">
    <source>
        <dbReference type="PROSITE-ProRule" id="PRU00175"/>
    </source>
</evidence>
<feature type="compositionally biased region" description="Polar residues" evidence="2">
    <location>
        <begin position="32"/>
        <end position="46"/>
    </location>
</feature>
<feature type="compositionally biased region" description="Low complexity" evidence="2">
    <location>
        <begin position="166"/>
        <end position="197"/>
    </location>
</feature>
<dbReference type="PROSITE" id="PS50089">
    <property type="entry name" value="ZF_RING_2"/>
    <property type="match status" value="1"/>
</dbReference>
<evidence type="ECO:0000313" key="4">
    <source>
        <dbReference type="EMBL" id="GBB87864.1"/>
    </source>
</evidence>
<sequence length="392" mass="44319">MLNSQRNSNVNIRYISYPRQSVAELPHHSNHRYISSNNNNGLHQSDSSTSISSRQSSSSQNSSSSTNQITRLVRRLVNRNSSGSNNSPNSSNSRSLLSRNQSTRSQTTSTPAGSSPSSRSFLSSSVSNESDPFPFHNPWSDPLVPSSTSSNRASHNLINFTDQDYSSESSRNIQSSITSRSSLHPSHPLRSTRTSTPTPTPPPRPPRPSPPVSSDSFNSNLNTIREYFNIIPIFHDSSNLPHSSSRRRLSNSSYHSINHHPNNSSNDINFHDPFNHRRYLIQNHSSREAFCFLSKLPSDFNDDNDESEDSSSSSEIRSNNNYEFDYDQEEKHDQQKVDECYLCLESLELRGGRMIINPGCGHLLHMKCYLDYIKYFKEQCTLCKKDFGGWND</sequence>
<dbReference type="STRING" id="94130.A0A2Z6QS01"/>
<evidence type="ECO:0000313" key="6">
    <source>
        <dbReference type="Proteomes" id="UP000247702"/>
    </source>
</evidence>
<keyword evidence="1" id="KW-0479">Metal-binding</keyword>
<dbReference type="InterPro" id="IPR001841">
    <property type="entry name" value="Znf_RING"/>
</dbReference>
<dbReference type="EMBL" id="BEXD01000487">
    <property type="protein sequence ID" value="GBB87864.1"/>
    <property type="molecule type" value="Genomic_DNA"/>
</dbReference>
<dbReference type="OrthoDB" id="2449614at2759"/>
<dbReference type="SUPFAM" id="SSF57850">
    <property type="entry name" value="RING/U-box"/>
    <property type="match status" value="1"/>
</dbReference>
<comment type="caution">
    <text evidence="4">The sequence shown here is derived from an EMBL/GenBank/DDBJ whole genome shotgun (WGS) entry which is preliminary data.</text>
</comment>
<evidence type="ECO:0000259" key="3">
    <source>
        <dbReference type="PROSITE" id="PS50089"/>
    </source>
</evidence>
<feature type="compositionally biased region" description="Pro residues" evidence="2">
    <location>
        <begin position="198"/>
        <end position="211"/>
    </location>
</feature>
<gene>
    <name evidence="5" type="ORF">RCL2_001308500</name>
    <name evidence="4" type="ORF">RclHR1_14360003</name>
</gene>
<feature type="domain" description="RING-type" evidence="3">
    <location>
        <begin position="340"/>
        <end position="384"/>
    </location>
</feature>
<dbReference type="InterPro" id="IPR013083">
    <property type="entry name" value="Znf_RING/FYVE/PHD"/>
</dbReference>
<dbReference type="Proteomes" id="UP000615446">
    <property type="component" value="Unassembled WGS sequence"/>
</dbReference>
<dbReference type="Gene3D" id="3.30.40.10">
    <property type="entry name" value="Zinc/RING finger domain, C3HC4 (zinc finger)"/>
    <property type="match status" value="1"/>
</dbReference>
<feature type="compositionally biased region" description="Low complexity" evidence="2">
    <location>
        <begin position="47"/>
        <end position="71"/>
    </location>
</feature>
<feature type="compositionally biased region" description="Low complexity" evidence="2">
    <location>
        <begin position="78"/>
        <end position="130"/>
    </location>
</feature>
<accession>A0A2Z6QS01</accession>
<dbReference type="EMBL" id="BLAL01000160">
    <property type="protein sequence ID" value="GES86008.1"/>
    <property type="molecule type" value="Genomic_DNA"/>
</dbReference>
<feature type="compositionally biased region" description="Low complexity" evidence="2">
    <location>
        <begin position="250"/>
        <end position="268"/>
    </location>
</feature>
<protein>
    <recommendedName>
        <fullName evidence="3">RING-type domain-containing protein</fullName>
    </recommendedName>
</protein>
<dbReference type="Proteomes" id="UP000247702">
    <property type="component" value="Unassembled WGS sequence"/>
</dbReference>
<keyword evidence="1" id="KW-0862">Zinc</keyword>
<dbReference type="GO" id="GO:0008270">
    <property type="term" value="F:zinc ion binding"/>
    <property type="evidence" value="ECO:0007669"/>
    <property type="project" value="UniProtKB-KW"/>
</dbReference>
<name>A0A2Z6QS01_9GLOM</name>